<dbReference type="EMBL" id="JAUJEB010000001">
    <property type="protein sequence ID" value="MDN5210994.1"/>
    <property type="molecule type" value="Genomic_DNA"/>
</dbReference>
<feature type="transmembrane region" description="Helical" evidence="6">
    <location>
        <begin position="586"/>
        <end position="606"/>
    </location>
</feature>
<gene>
    <name evidence="7" type="ORF">QQ020_03005</name>
</gene>
<dbReference type="InterPro" id="IPR004814">
    <property type="entry name" value="Oligopep_transpt"/>
</dbReference>
<evidence type="ECO:0000256" key="1">
    <source>
        <dbReference type="ARBA" id="ARBA00004141"/>
    </source>
</evidence>
<feature type="transmembrane region" description="Helical" evidence="6">
    <location>
        <begin position="86"/>
        <end position="106"/>
    </location>
</feature>
<feature type="transmembrane region" description="Helical" evidence="6">
    <location>
        <begin position="112"/>
        <end position="133"/>
    </location>
</feature>
<feature type="transmembrane region" description="Helical" evidence="6">
    <location>
        <begin position="443"/>
        <end position="460"/>
    </location>
</feature>
<dbReference type="NCBIfam" id="TIGR00733">
    <property type="entry name" value="OPT family oligopeptide transporter"/>
    <property type="match status" value="1"/>
</dbReference>
<dbReference type="NCBIfam" id="TIGR00728">
    <property type="entry name" value="OPT_sfam"/>
    <property type="match status" value="1"/>
</dbReference>
<feature type="transmembrane region" description="Helical" evidence="6">
    <location>
        <begin position="319"/>
        <end position="336"/>
    </location>
</feature>
<dbReference type="Pfam" id="PF03169">
    <property type="entry name" value="OPT"/>
    <property type="match status" value="1"/>
</dbReference>
<feature type="transmembrane region" description="Helical" evidence="6">
    <location>
        <begin position="342"/>
        <end position="365"/>
    </location>
</feature>
<dbReference type="RefSeq" id="WP_346756330.1">
    <property type="nucleotide sequence ID" value="NZ_JAUJEB010000001.1"/>
</dbReference>
<feature type="transmembrane region" description="Helical" evidence="6">
    <location>
        <begin position="403"/>
        <end position="422"/>
    </location>
</feature>
<feature type="transmembrane region" description="Helical" evidence="6">
    <location>
        <begin position="626"/>
        <end position="645"/>
    </location>
</feature>
<feature type="transmembrane region" description="Helical" evidence="6">
    <location>
        <begin position="20"/>
        <end position="40"/>
    </location>
</feature>
<dbReference type="Proteomes" id="UP001172083">
    <property type="component" value="Unassembled WGS sequence"/>
</dbReference>
<dbReference type="InterPro" id="IPR045035">
    <property type="entry name" value="YSL-like"/>
</dbReference>
<keyword evidence="8" id="KW-1185">Reference proteome</keyword>
<comment type="caution">
    <text evidence="7">The sequence shown here is derived from an EMBL/GenBank/DDBJ whole genome shotgun (WGS) entry which is preliminary data.</text>
</comment>
<evidence type="ECO:0000256" key="6">
    <source>
        <dbReference type="SAM" id="Phobius"/>
    </source>
</evidence>
<dbReference type="PANTHER" id="PTHR31645:SF0">
    <property type="entry name" value="OLIGOPEPTIDE TRANSPORTER YGL114W-RELATED"/>
    <property type="match status" value="1"/>
</dbReference>
<reference evidence="7" key="1">
    <citation type="submission" date="2023-06" db="EMBL/GenBank/DDBJ databases">
        <title>Genomic of Agaribacillus aureum.</title>
        <authorList>
            <person name="Wang G."/>
        </authorList>
    </citation>
    <scope>NUCLEOTIDE SEQUENCE</scope>
    <source>
        <strain evidence="7">BMA12</strain>
    </source>
</reference>
<evidence type="ECO:0000256" key="5">
    <source>
        <dbReference type="ARBA" id="ARBA00023136"/>
    </source>
</evidence>
<evidence type="ECO:0000313" key="7">
    <source>
        <dbReference type="EMBL" id="MDN5210994.1"/>
    </source>
</evidence>
<organism evidence="7 8">
    <name type="scientific">Agaribacillus aureus</name>
    <dbReference type="NCBI Taxonomy" id="3051825"/>
    <lineage>
        <taxon>Bacteria</taxon>
        <taxon>Pseudomonadati</taxon>
        <taxon>Bacteroidota</taxon>
        <taxon>Cytophagia</taxon>
        <taxon>Cytophagales</taxon>
        <taxon>Splendidivirgaceae</taxon>
        <taxon>Agaribacillus</taxon>
    </lineage>
</organism>
<feature type="transmembrane region" description="Helical" evidence="6">
    <location>
        <begin position="198"/>
        <end position="217"/>
    </location>
</feature>
<keyword evidence="2" id="KW-0813">Transport</keyword>
<evidence type="ECO:0000256" key="4">
    <source>
        <dbReference type="ARBA" id="ARBA00022989"/>
    </source>
</evidence>
<sequence>MKDEDKPYIKPDIKLPETTVKAFILGAILSAALAAANAYLGLFAGLTVSASIPAAVISMAILKLFKKNNILENNIVQTAASAGESLAAGVIFTFPALVLMGYWSGFNYLETSLIALSGGVLGVLFTIPLRSALIVKQKLKFPEGVATSEVLKSGEEGGKAIKFLAMGALLGALVKLSESGLKIWDAVFEKATLAADKAYLYFGINLSPALMSVGYIVGLRIASLVFAGGVISWWIAIPIYLYLNGNPDGVEPVALGSATWNSNIRFLGVGAMVVGGLWALINLKGAIGTALNAGLKAIKNKASGTVTTLRTEKDTPMQWVIMGVGIMVVPIFIIYLREIEEVPISGLMAIIMVIAGFLFAAVAGYMAGLVGSSNNPISGVSIATILTSSLILLALLGSGSEKGPAAAILIGSVVACAAAIAGDNMQDLKAGHLLGATPQRQQIMQMVGVVAAAFAMPLILDLLNEAYGFGPATAEKPNSLQAPQATLMQSVAVGVFGGGLPWVMVYFGMGLAVVIIILDKMQEMRQSEFRIPVLAVAVGLYLPFELDSAIMLGGIIAWLVGKYQKQNQLQDEGQHKAAKQRSERTGLLFASGLITGEALIGIGLAVPIVLTESDDFMALTEETFGSLPGLVVILAICVFLYRIAVKAYRTE</sequence>
<dbReference type="PANTHER" id="PTHR31645">
    <property type="entry name" value="OLIGOPEPTIDE TRANSPORTER YGL114W-RELATED"/>
    <property type="match status" value="1"/>
</dbReference>
<evidence type="ECO:0000313" key="8">
    <source>
        <dbReference type="Proteomes" id="UP001172083"/>
    </source>
</evidence>
<proteinExistence type="predicted"/>
<feature type="transmembrane region" description="Helical" evidence="6">
    <location>
        <begin position="224"/>
        <end position="243"/>
    </location>
</feature>
<protein>
    <submittedName>
        <fullName evidence="7">Oligopeptide transporter, OPT family</fullName>
    </submittedName>
</protein>
<comment type="subcellular location">
    <subcellularLocation>
        <location evidence="1">Membrane</location>
        <topology evidence="1">Multi-pass membrane protein</topology>
    </subcellularLocation>
</comment>
<keyword evidence="5 6" id="KW-0472">Membrane</keyword>
<evidence type="ECO:0000256" key="2">
    <source>
        <dbReference type="ARBA" id="ARBA00022448"/>
    </source>
</evidence>
<dbReference type="InterPro" id="IPR004813">
    <property type="entry name" value="OPT"/>
</dbReference>
<feature type="transmembrane region" description="Helical" evidence="6">
    <location>
        <begin position="377"/>
        <end position="397"/>
    </location>
</feature>
<keyword evidence="4 6" id="KW-1133">Transmembrane helix</keyword>
<accession>A0ABT8KZT0</accession>
<keyword evidence="3 6" id="KW-0812">Transmembrane</keyword>
<name>A0ABT8KZT0_9BACT</name>
<evidence type="ECO:0000256" key="3">
    <source>
        <dbReference type="ARBA" id="ARBA00022692"/>
    </source>
</evidence>
<feature type="transmembrane region" description="Helical" evidence="6">
    <location>
        <begin position="46"/>
        <end position="65"/>
    </location>
</feature>
<feature type="transmembrane region" description="Helical" evidence="6">
    <location>
        <begin position="263"/>
        <end position="281"/>
    </location>
</feature>
<feature type="transmembrane region" description="Helical" evidence="6">
    <location>
        <begin position="499"/>
        <end position="518"/>
    </location>
</feature>